<evidence type="ECO:0000256" key="4">
    <source>
        <dbReference type="ARBA" id="ARBA00022475"/>
    </source>
</evidence>
<name>A0ABQ3J0F4_9RHOB</name>
<comment type="caution">
    <text evidence="9">The sequence shown here is derived from an EMBL/GenBank/DDBJ whole genome shotgun (WGS) entry which is preliminary data.</text>
</comment>
<protein>
    <submittedName>
        <fullName evidence="9">Peptide ABC transporter ATP-binding protein</fullName>
    </submittedName>
</protein>
<dbReference type="InterPro" id="IPR050388">
    <property type="entry name" value="ABC_Ni/Peptide_Import"/>
</dbReference>
<dbReference type="PANTHER" id="PTHR43297:SF7">
    <property type="entry name" value="D,D-DIPEPTIDE TRANSPORT ATP-BINDING PROTEIN DDPD-RELATED"/>
    <property type="match status" value="1"/>
</dbReference>
<accession>A0ABQ3J0F4</accession>
<proteinExistence type="inferred from homology"/>
<dbReference type="EMBL" id="BNCH01000004">
    <property type="protein sequence ID" value="GHF00080.1"/>
    <property type="molecule type" value="Genomic_DNA"/>
</dbReference>
<dbReference type="InterPro" id="IPR003439">
    <property type="entry name" value="ABC_transporter-like_ATP-bd"/>
</dbReference>
<evidence type="ECO:0000256" key="5">
    <source>
        <dbReference type="ARBA" id="ARBA00022741"/>
    </source>
</evidence>
<comment type="similarity">
    <text evidence="2">Belongs to the ABC transporter superfamily.</text>
</comment>
<evidence type="ECO:0000256" key="2">
    <source>
        <dbReference type="ARBA" id="ARBA00005417"/>
    </source>
</evidence>
<sequence>MALLEVRELSVHFDTPDGTVTAVDRISFDLTAGETLGVVGESGSGKSQTVFAIMGLLARNGKATGSVKLDGEEILNISTSRLNKIRAQKIAMIFQDPMTCLNPFMRVSDQMAEVLTHHKGISKSEAVRQSVELLDAVRIPEAKKRVTMYPHEFSGGMRQRVMIAMSLLCKPDILIADEPTTALDVTVQAQIMKLLEDLQAEFGMSIILITHDLGVVAGSCKETLVMYGGQQMEYGTTEGLFEMPTHPYTMGLLKAVPRLDLESPRLATIPGSPPNMMNMPIGCPFSPRCEFAIKDCATIRPTLNGVAGRKVRRRACIRPLEELV</sequence>
<evidence type="ECO:0000313" key="10">
    <source>
        <dbReference type="Proteomes" id="UP000609802"/>
    </source>
</evidence>
<dbReference type="SUPFAM" id="SSF52540">
    <property type="entry name" value="P-loop containing nucleoside triphosphate hydrolases"/>
    <property type="match status" value="1"/>
</dbReference>
<dbReference type="RefSeq" id="WP_191286493.1">
    <property type="nucleotide sequence ID" value="NZ_BNCH01000004.1"/>
</dbReference>
<dbReference type="InterPro" id="IPR013563">
    <property type="entry name" value="Oligopep_ABC_C"/>
</dbReference>
<organism evidence="9 10">
    <name type="scientific">Aliiroseovarius zhejiangensis</name>
    <dbReference type="NCBI Taxonomy" id="1632025"/>
    <lineage>
        <taxon>Bacteria</taxon>
        <taxon>Pseudomonadati</taxon>
        <taxon>Pseudomonadota</taxon>
        <taxon>Alphaproteobacteria</taxon>
        <taxon>Rhodobacterales</taxon>
        <taxon>Paracoccaceae</taxon>
        <taxon>Aliiroseovarius</taxon>
    </lineage>
</organism>
<dbReference type="SMART" id="SM00382">
    <property type="entry name" value="AAA"/>
    <property type="match status" value="1"/>
</dbReference>
<comment type="subcellular location">
    <subcellularLocation>
        <location evidence="1">Cell inner membrane</location>
        <topology evidence="1">Peripheral membrane protein</topology>
    </subcellularLocation>
</comment>
<evidence type="ECO:0000256" key="3">
    <source>
        <dbReference type="ARBA" id="ARBA00022448"/>
    </source>
</evidence>
<dbReference type="Pfam" id="PF00005">
    <property type="entry name" value="ABC_tran"/>
    <property type="match status" value="1"/>
</dbReference>
<dbReference type="PROSITE" id="PS50893">
    <property type="entry name" value="ABC_TRANSPORTER_2"/>
    <property type="match status" value="1"/>
</dbReference>
<evidence type="ECO:0000256" key="1">
    <source>
        <dbReference type="ARBA" id="ARBA00004417"/>
    </source>
</evidence>
<keyword evidence="3" id="KW-0813">Transport</keyword>
<keyword evidence="6 9" id="KW-0067">ATP-binding</keyword>
<keyword evidence="4" id="KW-1003">Cell membrane</keyword>
<evidence type="ECO:0000256" key="6">
    <source>
        <dbReference type="ARBA" id="ARBA00022840"/>
    </source>
</evidence>
<dbReference type="GO" id="GO:0005524">
    <property type="term" value="F:ATP binding"/>
    <property type="evidence" value="ECO:0007669"/>
    <property type="project" value="UniProtKB-KW"/>
</dbReference>
<evidence type="ECO:0000256" key="7">
    <source>
        <dbReference type="ARBA" id="ARBA00023136"/>
    </source>
</evidence>
<dbReference type="CDD" id="cd03257">
    <property type="entry name" value="ABC_NikE_OppD_transporters"/>
    <property type="match status" value="1"/>
</dbReference>
<dbReference type="PANTHER" id="PTHR43297">
    <property type="entry name" value="OLIGOPEPTIDE TRANSPORT ATP-BINDING PROTEIN APPD"/>
    <property type="match status" value="1"/>
</dbReference>
<keyword evidence="5" id="KW-0547">Nucleotide-binding</keyword>
<gene>
    <name evidence="9" type="primary">oppD</name>
    <name evidence="9" type="ORF">GCM10016455_21190</name>
</gene>
<dbReference type="InterPro" id="IPR003593">
    <property type="entry name" value="AAA+_ATPase"/>
</dbReference>
<keyword evidence="10" id="KW-1185">Reference proteome</keyword>
<dbReference type="InterPro" id="IPR017871">
    <property type="entry name" value="ABC_transporter-like_CS"/>
</dbReference>
<dbReference type="NCBIfam" id="TIGR01727">
    <property type="entry name" value="oligo_HPY"/>
    <property type="match status" value="1"/>
</dbReference>
<dbReference type="InterPro" id="IPR027417">
    <property type="entry name" value="P-loop_NTPase"/>
</dbReference>
<dbReference type="Gene3D" id="3.40.50.300">
    <property type="entry name" value="P-loop containing nucleotide triphosphate hydrolases"/>
    <property type="match status" value="1"/>
</dbReference>
<dbReference type="PROSITE" id="PS00211">
    <property type="entry name" value="ABC_TRANSPORTER_1"/>
    <property type="match status" value="1"/>
</dbReference>
<feature type="domain" description="ABC transporter" evidence="8">
    <location>
        <begin position="6"/>
        <end position="253"/>
    </location>
</feature>
<dbReference type="Proteomes" id="UP000609802">
    <property type="component" value="Unassembled WGS sequence"/>
</dbReference>
<evidence type="ECO:0000259" key="8">
    <source>
        <dbReference type="PROSITE" id="PS50893"/>
    </source>
</evidence>
<dbReference type="Pfam" id="PF08352">
    <property type="entry name" value="oligo_HPY"/>
    <property type="match status" value="1"/>
</dbReference>
<evidence type="ECO:0000313" key="9">
    <source>
        <dbReference type="EMBL" id="GHF00080.1"/>
    </source>
</evidence>
<reference evidence="10" key="1">
    <citation type="journal article" date="2019" name="Int. J. Syst. Evol. Microbiol.">
        <title>The Global Catalogue of Microorganisms (GCM) 10K type strain sequencing project: providing services to taxonomists for standard genome sequencing and annotation.</title>
        <authorList>
            <consortium name="The Broad Institute Genomics Platform"/>
            <consortium name="The Broad Institute Genome Sequencing Center for Infectious Disease"/>
            <person name="Wu L."/>
            <person name="Ma J."/>
        </authorList>
    </citation>
    <scope>NUCLEOTIDE SEQUENCE [LARGE SCALE GENOMIC DNA]</scope>
    <source>
        <strain evidence="10">KCTC 42443</strain>
    </source>
</reference>
<keyword evidence="7" id="KW-0472">Membrane</keyword>